<keyword evidence="2" id="KW-1185">Reference proteome</keyword>
<dbReference type="RefSeq" id="WP_013293191.1">
    <property type="nucleotide sequence ID" value="NC_014394.1"/>
</dbReference>
<protein>
    <submittedName>
        <fullName evidence="1">Uncharacterized protein</fullName>
    </submittedName>
</protein>
<dbReference type="KEGG" id="gca:Galf_1224"/>
<dbReference type="HOGENOM" id="CLU_1546791_0_0_4"/>
<evidence type="ECO:0000313" key="1">
    <source>
        <dbReference type="EMBL" id="ADL55252.1"/>
    </source>
</evidence>
<dbReference type="OrthoDB" id="511218at2"/>
<dbReference type="EMBL" id="CP002159">
    <property type="protein sequence ID" value="ADL55252.1"/>
    <property type="molecule type" value="Genomic_DNA"/>
</dbReference>
<gene>
    <name evidence="1" type="ordered locus">Galf_1224</name>
</gene>
<name>D9SFF5_GALCS</name>
<evidence type="ECO:0000313" key="2">
    <source>
        <dbReference type="Proteomes" id="UP000001235"/>
    </source>
</evidence>
<sequence>MAVMKKGNFSIDIGFLKLGADFEESDRQCAWELYTELATRIAVTGKSKDRDCTDFSGEVYAESLTSLHTFFGEARKIMRQFPVCSTYVKPRKLFGIRTGAGIENHLGALIHRAMRDVLRPFLETWQADYRFWWESTSDKTLPPFERQKAYPKLNDMISQWSDVRAIMRAIQDELVSMYKLVDVTKLSS</sequence>
<organism evidence="1 2">
    <name type="scientific">Gallionella capsiferriformans (strain ES-2)</name>
    <name type="common">Gallionella ferruginea capsiferriformans (strain ES-2)</name>
    <dbReference type="NCBI Taxonomy" id="395494"/>
    <lineage>
        <taxon>Bacteria</taxon>
        <taxon>Pseudomonadati</taxon>
        <taxon>Pseudomonadota</taxon>
        <taxon>Betaproteobacteria</taxon>
        <taxon>Nitrosomonadales</taxon>
        <taxon>Gallionellaceae</taxon>
        <taxon>Gallionella</taxon>
    </lineage>
</organism>
<proteinExistence type="predicted"/>
<dbReference type="AlphaFoldDB" id="D9SFF5"/>
<accession>D9SFF5</accession>
<dbReference type="Proteomes" id="UP000001235">
    <property type="component" value="Chromosome"/>
</dbReference>
<dbReference type="eggNOG" id="ENOG5030Y5F">
    <property type="taxonomic scope" value="Bacteria"/>
</dbReference>
<dbReference type="STRING" id="395494.Galf_1224"/>
<reference evidence="1 2" key="1">
    <citation type="submission" date="2010-08" db="EMBL/GenBank/DDBJ databases">
        <title>Complete sequence of Gallionella capsiferriformans ES-2.</title>
        <authorList>
            <consortium name="US DOE Joint Genome Institute"/>
            <person name="Lucas S."/>
            <person name="Copeland A."/>
            <person name="Lapidus A."/>
            <person name="Cheng J.-F."/>
            <person name="Bruce D."/>
            <person name="Goodwin L."/>
            <person name="Pitluck S."/>
            <person name="Chertkov O."/>
            <person name="Davenport K.W."/>
            <person name="Detter J.C."/>
            <person name="Han C."/>
            <person name="Tapia R."/>
            <person name="Land M."/>
            <person name="Hauser L."/>
            <person name="Chang Y.-J."/>
            <person name="Jeffries C."/>
            <person name="Kyrpides N."/>
            <person name="Ivanova N."/>
            <person name="Mikhailova N."/>
            <person name="Shelobolina E.S."/>
            <person name="Picardal F."/>
            <person name="Roden E."/>
            <person name="Emerson D."/>
            <person name="Woyke T."/>
        </authorList>
    </citation>
    <scope>NUCLEOTIDE SEQUENCE [LARGE SCALE GENOMIC DNA]</scope>
    <source>
        <strain evidence="1 2">ES-2</strain>
    </source>
</reference>